<accession>A0A859DPN4</accession>
<keyword evidence="5" id="KW-1185">Reference proteome</keyword>
<evidence type="ECO:0000313" key="4">
    <source>
        <dbReference type="Proteomes" id="UP000501316"/>
    </source>
</evidence>
<organism evidence="2 4">
    <name type="scientific">Caproicibacterium lactatifermentans</name>
    <dbReference type="NCBI Taxonomy" id="2666138"/>
    <lineage>
        <taxon>Bacteria</taxon>
        <taxon>Bacillati</taxon>
        <taxon>Bacillota</taxon>
        <taxon>Clostridia</taxon>
        <taxon>Eubacteriales</taxon>
        <taxon>Oscillospiraceae</taxon>
        <taxon>Caproicibacterium</taxon>
    </lineage>
</organism>
<evidence type="ECO:0000313" key="5">
    <source>
        <dbReference type="Proteomes" id="UP000509623"/>
    </source>
</evidence>
<name>A0A859DPN4_9FIRM</name>
<dbReference type="Proteomes" id="UP000501316">
    <property type="component" value="Chromosome"/>
</dbReference>
<dbReference type="AlphaFoldDB" id="A0A859DPN4"/>
<feature type="transmembrane region" description="Helical" evidence="1">
    <location>
        <begin position="6"/>
        <end position="24"/>
    </location>
</feature>
<sequence>MLPTDVIVALIAFAGTAVGSCAGIQKANQMVNFRLKKLENEVEQHNLLVERVAKVEDSTKSAHHRIDEVHEELEMIKNET</sequence>
<gene>
    <name evidence="2" type="ORF">GJQ69_03740</name>
    <name evidence="3" type="ORF">GKP14_00630</name>
</gene>
<reference evidence="3" key="3">
    <citation type="journal article" date="2022" name="Int. J. Syst. Evol. Microbiol.">
        <title>Caproicibacterium lactatifermentans sp. nov., isolated from pit clay used for the production of Chinese strong aroma-type liquor.</title>
        <authorList>
            <person name="Wang H."/>
            <person name="Gu Y."/>
            <person name="Zhao D."/>
            <person name="Qiao Z."/>
            <person name="Zheng J."/>
            <person name="Gao J."/>
            <person name="Ren C."/>
            <person name="Xu Y."/>
        </authorList>
    </citation>
    <scope>NUCLEOTIDE SEQUENCE</scope>
    <source>
        <strain evidence="3">JNU-WLY1368</strain>
    </source>
</reference>
<keyword evidence="1" id="KW-1133">Transmembrane helix</keyword>
<proteinExistence type="predicted"/>
<dbReference type="Proteomes" id="UP000509623">
    <property type="component" value="Chromosome"/>
</dbReference>
<keyword evidence="1" id="KW-0472">Membrane</keyword>
<reference evidence="3" key="2">
    <citation type="journal article" date="2021" name="Appl. Environ. Microbiol.">
        <title>Adaptability of a Caproate-Producing Bacterium Contributes to Its Dominance in an Anaerobic Fermentation System.</title>
        <authorList>
            <person name="Wang H."/>
            <person name="Gu Y."/>
            <person name="Zhou W."/>
            <person name="Zhao D."/>
            <person name="Qiao Z."/>
            <person name="Zheng J."/>
            <person name="Gao J."/>
            <person name="Chen X."/>
            <person name="Ren C."/>
            <person name="Xu Y."/>
        </authorList>
    </citation>
    <scope>NUCLEOTIDE SEQUENCE</scope>
    <source>
        <strain evidence="3">JNU-WLY1368</strain>
    </source>
</reference>
<protein>
    <submittedName>
        <fullName evidence="2">Uncharacterized protein</fullName>
    </submittedName>
</protein>
<evidence type="ECO:0000313" key="3">
    <source>
        <dbReference type="EMBL" id="QKO29661.1"/>
    </source>
</evidence>
<dbReference type="RefSeq" id="WP_086035984.1">
    <property type="nucleotide sequence ID" value="NZ_CP046051.1"/>
</dbReference>
<reference evidence="4 5" key="1">
    <citation type="submission" date="2019-11" db="EMBL/GenBank/DDBJ databases">
        <authorList>
            <person name="Ren C."/>
            <person name="Wang H."/>
            <person name="Xu Y."/>
        </authorList>
    </citation>
    <scope>NUCLEOTIDE SEQUENCE [LARGE SCALE GENOMIC DNA]</scope>
    <source>
        <strain evidence="5">JNU-WLY1368</strain>
        <strain evidence="2 4">LBM 19010</strain>
    </source>
</reference>
<dbReference type="KEGG" id="clf:GJQ69_03740"/>
<dbReference type="EMBL" id="CP046051">
    <property type="protein sequence ID" value="QKN23666.1"/>
    <property type="molecule type" value="Genomic_DNA"/>
</dbReference>
<dbReference type="EMBL" id="CP046161">
    <property type="protein sequence ID" value="QKO29661.1"/>
    <property type="molecule type" value="Genomic_DNA"/>
</dbReference>
<evidence type="ECO:0000313" key="2">
    <source>
        <dbReference type="EMBL" id="QKN23666.1"/>
    </source>
</evidence>
<evidence type="ECO:0000256" key="1">
    <source>
        <dbReference type="SAM" id="Phobius"/>
    </source>
</evidence>
<keyword evidence="1" id="KW-0812">Transmembrane</keyword>